<evidence type="ECO:0000313" key="2">
    <source>
        <dbReference type="Proteomes" id="UP000248584"/>
    </source>
</evidence>
<protein>
    <recommendedName>
        <fullName evidence="3">Adenylosuccinate lyase</fullName>
    </recommendedName>
</protein>
<reference evidence="1 2" key="1">
    <citation type="submission" date="2018-06" db="EMBL/GenBank/DDBJ databases">
        <title>Genomic Encyclopedia of Archaeal and Bacterial Type Strains, Phase II (KMG-II): from individual species to whole genera.</title>
        <authorList>
            <person name="Goeker M."/>
        </authorList>
    </citation>
    <scope>NUCLEOTIDE SEQUENCE [LARGE SCALE GENOMIC DNA]</scope>
    <source>
        <strain evidence="1 2">DSM 17205</strain>
    </source>
</reference>
<organism evidence="1 2">
    <name type="scientific">Nonlabens dokdonensis</name>
    <dbReference type="NCBI Taxonomy" id="328515"/>
    <lineage>
        <taxon>Bacteria</taxon>
        <taxon>Pseudomonadati</taxon>
        <taxon>Bacteroidota</taxon>
        <taxon>Flavobacteriia</taxon>
        <taxon>Flavobacteriales</taxon>
        <taxon>Flavobacteriaceae</taxon>
        <taxon>Nonlabens</taxon>
    </lineage>
</organism>
<sequence>MTPQDLKEELLQLKAYKKDRVRLGKVAVHENLLSELIDLCHPESAVSHQACWCLEQSFLLHEEYCYPHMDAICELYVQPLNSSGMRSLGKISSICSKNFYSKKPHPIQEILSFSMREKMVEGCFQELIATNKTANMAFSVYSLFEFGKEFDWIYPELIPILQQKLQEDYGNGFKSSARKILAKLES</sequence>
<name>A0ABX5PXX0_9FLAO</name>
<proteinExistence type="predicted"/>
<keyword evidence="2" id="KW-1185">Reference proteome</keyword>
<dbReference type="EMBL" id="QKZR01000003">
    <property type="protein sequence ID" value="PZX39888.1"/>
    <property type="molecule type" value="Genomic_DNA"/>
</dbReference>
<accession>A0ABX5PXX0</accession>
<comment type="caution">
    <text evidence="1">The sequence shown here is derived from an EMBL/GenBank/DDBJ whole genome shotgun (WGS) entry which is preliminary data.</text>
</comment>
<dbReference type="RefSeq" id="WP_015363056.1">
    <property type="nucleotide sequence ID" value="NZ_QKZR01000003.1"/>
</dbReference>
<evidence type="ECO:0008006" key="3">
    <source>
        <dbReference type="Google" id="ProtNLM"/>
    </source>
</evidence>
<gene>
    <name evidence="1" type="ORF">LX97_02246</name>
</gene>
<evidence type="ECO:0000313" key="1">
    <source>
        <dbReference type="EMBL" id="PZX39888.1"/>
    </source>
</evidence>
<dbReference type="Proteomes" id="UP000248584">
    <property type="component" value="Unassembled WGS sequence"/>
</dbReference>